<evidence type="ECO:0000313" key="9">
    <source>
        <dbReference type="Proteomes" id="UP001370490"/>
    </source>
</evidence>
<keyword evidence="3" id="KW-1015">Disulfide bond</keyword>
<dbReference type="EMBL" id="JBAMMX010000004">
    <property type="protein sequence ID" value="KAK6941668.1"/>
    <property type="molecule type" value="Genomic_DNA"/>
</dbReference>
<dbReference type="Gene3D" id="2.60.40.420">
    <property type="entry name" value="Cupredoxins - blue copper proteins"/>
    <property type="match status" value="1"/>
</dbReference>
<evidence type="ECO:0000256" key="4">
    <source>
        <dbReference type="ARBA" id="ARBA00023180"/>
    </source>
</evidence>
<dbReference type="InterPro" id="IPR028871">
    <property type="entry name" value="BlueCu_1_BS"/>
</dbReference>
<evidence type="ECO:0000259" key="7">
    <source>
        <dbReference type="PROSITE" id="PS51485"/>
    </source>
</evidence>
<dbReference type="Proteomes" id="UP001370490">
    <property type="component" value="Unassembled WGS sequence"/>
</dbReference>
<dbReference type="AlphaFoldDB" id="A0AAN8W835"/>
<feature type="compositionally biased region" description="Pro residues" evidence="5">
    <location>
        <begin position="127"/>
        <end position="141"/>
    </location>
</feature>
<reference evidence="8 9" key="1">
    <citation type="submission" date="2023-12" db="EMBL/GenBank/DDBJ databases">
        <title>A high-quality genome assembly for Dillenia turbinata (Dilleniales).</title>
        <authorList>
            <person name="Chanderbali A."/>
        </authorList>
    </citation>
    <scope>NUCLEOTIDE SEQUENCE [LARGE SCALE GENOMIC DNA]</scope>
    <source>
        <strain evidence="8">LSX21</strain>
        <tissue evidence="8">Leaf</tissue>
    </source>
</reference>
<dbReference type="PANTHER" id="PTHR33021:SF325">
    <property type="entry name" value="PHYTOCYANIN DOMAIN-CONTAINING PROTEIN"/>
    <property type="match status" value="1"/>
</dbReference>
<evidence type="ECO:0000256" key="3">
    <source>
        <dbReference type="ARBA" id="ARBA00023157"/>
    </source>
</evidence>
<dbReference type="PROSITE" id="PS51485">
    <property type="entry name" value="PHYTOCYANIN"/>
    <property type="match status" value="1"/>
</dbReference>
<evidence type="ECO:0000256" key="6">
    <source>
        <dbReference type="SAM" id="Phobius"/>
    </source>
</evidence>
<sequence length="193" mass="20040">AVVIAVAAIIQSTDAQTTYMVGDNLGWLVPSAASNFNYSTWASSHTFGVGDTLVFNFTTGVHDVAVVTRDAYDACNSTTPLDLKTIGPLSYVLNSTGDFYFLCTFGRHCLNGQKLHITVTTTGPSASPLPAPSPSHTPSNPPSGTTTPTPPPPPTNPTGGSPPPPSSASSTSSTAFFMTLGLFIAMVIFLNAR</sequence>
<dbReference type="GO" id="GO:0009055">
    <property type="term" value="F:electron transfer activity"/>
    <property type="evidence" value="ECO:0007669"/>
    <property type="project" value="InterPro"/>
</dbReference>
<feature type="domain" description="Phytocyanin" evidence="7">
    <location>
        <begin position="17"/>
        <end position="121"/>
    </location>
</feature>
<keyword evidence="4" id="KW-0325">Glycoprotein</keyword>
<keyword evidence="2" id="KW-0186">Copper</keyword>
<evidence type="ECO:0000256" key="5">
    <source>
        <dbReference type="SAM" id="MobiDB-lite"/>
    </source>
</evidence>
<dbReference type="InterPro" id="IPR003245">
    <property type="entry name" value="Phytocyanin_dom"/>
</dbReference>
<dbReference type="GO" id="GO:0005886">
    <property type="term" value="C:plasma membrane"/>
    <property type="evidence" value="ECO:0007669"/>
    <property type="project" value="TreeGrafter"/>
</dbReference>
<organism evidence="8 9">
    <name type="scientific">Dillenia turbinata</name>
    <dbReference type="NCBI Taxonomy" id="194707"/>
    <lineage>
        <taxon>Eukaryota</taxon>
        <taxon>Viridiplantae</taxon>
        <taxon>Streptophyta</taxon>
        <taxon>Embryophyta</taxon>
        <taxon>Tracheophyta</taxon>
        <taxon>Spermatophyta</taxon>
        <taxon>Magnoliopsida</taxon>
        <taxon>eudicotyledons</taxon>
        <taxon>Gunneridae</taxon>
        <taxon>Pentapetalae</taxon>
        <taxon>Dilleniales</taxon>
        <taxon>Dilleniaceae</taxon>
        <taxon>Dillenia</taxon>
    </lineage>
</organism>
<keyword evidence="1" id="KW-0479">Metal-binding</keyword>
<feature type="transmembrane region" description="Helical" evidence="6">
    <location>
        <begin position="174"/>
        <end position="192"/>
    </location>
</feature>
<keyword evidence="6" id="KW-1133">Transmembrane helix</keyword>
<feature type="region of interest" description="Disordered" evidence="5">
    <location>
        <begin position="121"/>
        <end position="171"/>
    </location>
</feature>
<dbReference type="PROSITE" id="PS00196">
    <property type="entry name" value="COPPER_BLUE"/>
    <property type="match status" value="1"/>
</dbReference>
<evidence type="ECO:0000256" key="1">
    <source>
        <dbReference type="ARBA" id="ARBA00022723"/>
    </source>
</evidence>
<keyword evidence="9" id="KW-1185">Reference proteome</keyword>
<keyword evidence="6" id="KW-0812">Transmembrane</keyword>
<feature type="compositionally biased region" description="Pro residues" evidence="5">
    <location>
        <begin position="148"/>
        <end position="166"/>
    </location>
</feature>
<evidence type="ECO:0000313" key="8">
    <source>
        <dbReference type="EMBL" id="KAK6941668.1"/>
    </source>
</evidence>
<accession>A0AAN8W835</accession>
<keyword evidence="6" id="KW-0472">Membrane</keyword>
<evidence type="ECO:0000256" key="2">
    <source>
        <dbReference type="ARBA" id="ARBA00023008"/>
    </source>
</evidence>
<dbReference type="SUPFAM" id="SSF49503">
    <property type="entry name" value="Cupredoxins"/>
    <property type="match status" value="1"/>
</dbReference>
<dbReference type="PANTHER" id="PTHR33021">
    <property type="entry name" value="BLUE COPPER PROTEIN"/>
    <property type="match status" value="1"/>
</dbReference>
<feature type="non-terminal residue" evidence="8">
    <location>
        <position position="1"/>
    </location>
</feature>
<dbReference type="FunFam" id="2.60.40.420:FF:000034">
    <property type="entry name" value="Cupredoxin superfamily protein"/>
    <property type="match status" value="1"/>
</dbReference>
<proteinExistence type="predicted"/>
<gene>
    <name evidence="8" type="ORF">RJ641_027045</name>
</gene>
<protein>
    <submittedName>
        <fullName evidence="8">Phytocyanin domain</fullName>
    </submittedName>
</protein>
<name>A0AAN8W835_9MAGN</name>
<dbReference type="InterPro" id="IPR039391">
    <property type="entry name" value="Phytocyanin-like"/>
</dbReference>
<dbReference type="GO" id="GO:0046872">
    <property type="term" value="F:metal ion binding"/>
    <property type="evidence" value="ECO:0007669"/>
    <property type="project" value="UniProtKB-KW"/>
</dbReference>
<dbReference type="Pfam" id="PF02298">
    <property type="entry name" value="Cu_bind_like"/>
    <property type="match status" value="1"/>
</dbReference>
<comment type="caution">
    <text evidence="8">The sequence shown here is derived from an EMBL/GenBank/DDBJ whole genome shotgun (WGS) entry which is preliminary data.</text>
</comment>
<dbReference type="InterPro" id="IPR008972">
    <property type="entry name" value="Cupredoxin"/>
</dbReference>